<keyword evidence="1" id="KW-0812">Transmembrane</keyword>
<keyword evidence="5" id="KW-1185">Reference proteome</keyword>
<dbReference type="GO" id="GO:0016747">
    <property type="term" value="F:acyltransferase activity, transferring groups other than amino-acyl groups"/>
    <property type="evidence" value="ECO:0007669"/>
    <property type="project" value="InterPro"/>
</dbReference>
<dbReference type="RefSeq" id="WP_184241408.1">
    <property type="nucleotide sequence ID" value="NZ_JACHNA010000001.1"/>
</dbReference>
<feature type="domain" description="SGNH" evidence="3">
    <location>
        <begin position="537"/>
        <end position="634"/>
    </location>
</feature>
<dbReference type="InterPro" id="IPR043968">
    <property type="entry name" value="SGNH"/>
</dbReference>
<feature type="transmembrane region" description="Helical" evidence="1">
    <location>
        <begin position="52"/>
        <end position="69"/>
    </location>
</feature>
<feature type="transmembrane region" description="Helical" evidence="1">
    <location>
        <begin position="183"/>
        <end position="207"/>
    </location>
</feature>
<dbReference type="PANTHER" id="PTHR23028:SF53">
    <property type="entry name" value="ACYL_TRANSF_3 DOMAIN-CONTAINING PROTEIN"/>
    <property type="match status" value="1"/>
</dbReference>
<evidence type="ECO:0000313" key="4">
    <source>
        <dbReference type="EMBL" id="MBB4735686.1"/>
    </source>
</evidence>
<sequence>MTDKSIRSQRSRADRLSPYGESFYRQDIQGIRAISALMIMVYHIWINGVSGGVDVFFVISGFLVSTTLLRQMTKEGKILPLRFWSGLIVRIFPAAYLIILVTAILTLVFVPAPLWKFATNEFLASALHVENLELMRSGASYLDREAPPSQYQQFWALSIQIQFYILLPILIAALGAIIKRLRLVWLAVAVVIAVAVTSLIFSAYYTGVNPAAAYFHPAARAWEFLFGVALAFIYPYLPTLSSREARMTVSVLSFAALTALLGGGLVFGSSLDFPGVVALVPVGAALVLLVGPKLVGSSGSITRFLGWQPLAYFGGFSFSIYLWHWPFLVFTQHLVGRTHLAWWEGSIVIGSAICAAVLTKIFVEDPMLRRKRHASRQIGRMTVAIVSVAVMVAVVAAGVRQGASVIADRHFQPRPARVVDAPLEEARPAGLGILSWASVDYDRPRGIEECLDTRCVGGDLSAEKLIVIVGASHSAQYFDVLDLAGQSMGFKVVTRLRDPDYESIVAQENPDVIFDVGTRTQPAGKDATEKIDNSSDRLEKWQNVARSGVDVLLIRDNPRFPDFQNACLWKNRQDVDVCALARHEAVANENPLERFEGVDHINPVDLTDLWCTDRMCPAMAGDTFTFYDRHHLSRTRLEEQRENIVDEIQKQAPGVLDS</sequence>
<keyword evidence="1" id="KW-0472">Membrane</keyword>
<dbReference type="PANTHER" id="PTHR23028">
    <property type="entry name" value="ACETYLTRANSFERASE"/>
    <property type="match status" value="1"/>
</dbReference>
<evidence type="ECO:0000313" key="5">
    <source>
        <dbReference type="Proteomes" id="UP000540191"/>
    </source>
</evidence>
<dbReference type="InterPro" id="IPR002656">
    <property type="entry name" value="Acyl_transf_3_dom"/>
</dbReference>
<feature type="transmembrane region" description="Helical" evidence="1">
    <location>
        <begin position="81"/>
        <end position="110"/>
    </location>
</feature>
<comment type="caution">
    <text evidence="4">The sequence shown here is derived from an EMBL/GenBank/DDBJ whole genome shotgun (WGS) entry which is preliminary data.</text>
</comment>
<proteinExistence type="predicted"/>
<dbReference type="GO" id="GO:0009103">
    <property type="term" value="P:lipopolysaccharide biosynthetic process"/>
    <property type="evidence" value="ECO:0007669"/>
    <property type="project" value="TreeGrafter"/>
</dbReference>
<dbReference type="EMBL" id="JACHNA010000001">
    <property type="protein sequence ID" value="MBB4735686.1"/>
    <property type="molecule type" value="Genomic_DNA"/>
</dbReference>
<keyword evidence="1" id="KW-1133">Transmembrane helix</keyword>
<name>A0A7W7GP80_9MICC</name>
<feature type="domain" description="Acyltransferase 3" evidence="2">
    <location>
        <begin position="27"/>
        <end position="359"/>
    </location>
</feature>
<feature type="transmembrane region" description="Helical" evidence="1">
    <location>
        <begin position="154"/>
        <end position="176"/>
    </location>
</feature>
<dbReference type="Pfam" id="PF01757">
    <property type="entry name" value="Acyl_transf_3"/>
    <property type="match status" value="1"/>
</dbReference>
<dbReference type="Proteomes" id="UP000540191">
    <property type="component" value="Unassembled WGS sequence"/>
</dbReference>
<feature type="transmembrane region" description="Helical" evidence="1">
    <location>
        <begin position="340"/>
        <end position="358"/>
    </location>
</feature>
<dbReference type="GO" id="GO:0016020">
    <property type="term" value="C:membrane"/>
    <property type="evidence" value="ECO:0007669"/>
    <property type="project" value="TreeGrafter"/>
</dbReference>
<feature type="transmembrane region" description="Helical" evidence="1">
    <location>
        <begin position="219"/>
        <end position="237"/>
    </location>
</feature>
<organism evidence="4 5">
    <name type="scientific">Micrococcus cohnii</name>
    <dbReference type="NCBI Taxonomy" id="993416"/>
    <lineage>
        <taxon>Bacteria</taxon>
        <taxon>Bacillati</taxon>
        <taxon>Actinomycetota</taxon>
        <taxon>Actinomycetes</taxon>
        <taxon>Micrococcales</taxon>
        <taxon>Micrococcaceae</taxon>
        <taxon>Micrococcus</taxon>
    </lineage>
</organism>
<evidence type="ECO:0000256" key="1">
    <source>
        <dbReference type="SAM" id="Phobius"/>
    </source>
</evidence>
<gene>
    <name evidence="4" type="ORF">HDA30_001194</name>
</gene>
<dbReference type="AlphaFoldDB" id="A0A7W7GP80"/>
<evidence type="ECO:0000259" key="2">
    <source>
        <dbReference type="Pfam" id="PF01757"/>
    </source>
</evidence>
<protein>
    <submittedName>
        <fullName evidence="4">Peptidoglycan/LPS O-acetylase OafA/YrhL</fullName>
    </submittedName>
</protein>
<feature type="transmembrane region" description="Helical" evidence="1">
    <location>
        <begin position="310"/>
        <end position="328"/>
    </location>
</feature>
<feature type="transmembrane region" description="Helical" evidence="1">
    <location>
        <begin position="249"/>
        <end position="267"/>
    </location>
</feature>
<feature type="transmembrane region" description="Helical" evidence="1">
    <location>
        <begin position="378"/>
        <end position="399"/>
    </location>
</feature>
<dbReference type="InterPro" id="IPR050879">
    <property type="entry name" value="Acyltransferase_3"/>
</dbReference>
<accession>A0A7W7GP80</accession>
<evidence type="ECO:0000259" key="3">
    <source>
        <dbReference type="Pfam" id="PF19040"/>
    </source>
</evidence>
<reference evidence="4 5" key="1">
    <citation type="submission" date="2020-08" db="EMBL/GenBank/DDBJ databases">
        <title>Sequencing the genomes of 1000 actinobacteria strains.</title>
        <authorList>
            <person name="Klenk H.-P."/>
        </authorList>
    </citation>
    <scope>NUCLEOTIDE SEQUENCE [LARGE SCALE GENOMIC DNA]</scope>
    <source>
        <strain evidence="4 5">DSM 23974</strain>
    </source>
</reference>
<feature type="transmembrane region" description="Helical" evidence="1">
    <location>
        <begin position="273"/>
        <end position="290"/>
    </location>
</feature>
<dbReference type="Pfam" id="PF19040">
    <property type="entry name" value="SGNH"/>
    <property type="match status" value="1"/>
</dbReference>